<feature type="chain" id="PRO_5009583042" evidence="1">
    <location>
        <begin position="22"/>
        <end position="326"/>
    </location>
</feature>
<dbReference type="SUPFAM" id="SSF47090">
    <property type="entry name" value="PGBD-like"/>
    <property type="match status" value="1"/>
</dbReference>
<protein>
    <submittedName>
        <fullName evidence="2">Uncharacterized protein</fullName>
    </submittedName>
</protein>
<gene>
    <name evidence="2" type="ORF">A3J04_03930</name>
</gene>
<feature type="signal peptide" evidence="1">
    <location>
        <begin position="1"/>
        <end position="21"/>
    </location>
</feature>
<proteinExistence type="predicted"/>
<comment type="caution">
    <text evidence="2">The sequence shown here is derived from an EMBL/GenBank/DDBJ whole genome shotgun (WGS) entry which is preliminary data.</text>
</comment>
<organism evidence="2 3">
    <name type="scientific">Candidatus Ryanbacteria bacterium RIFCSPLOWO2_02_FULL_47_14</name>
    <dbReference type="NCBI Taxonomy" id="1802129"/>
    <lineage>
        <taxon>Bacteria</taxon>
        <taxon>Candidatus Ryaniibacteriota</taxon>
    </lineage>
</organism>
<evidence type="ECO:0000313" key="3">
    <source>
        <dbReference type="Proteomes" id="UP000177954"/>
    </source>
</evidence>
<accession>A0A1G2H250</accession>
<dbReference type="STRING" id="1802129.A3J04_03930"/>
<evidence type="ECO:0000313" key="2">
    <source>
        <dbReference type="EMBL" id="OGZ56547.1"/>
    </source>
</evidence>
<dbReference type="AlphaFoldDB" id="A0A1G2H250"/>
<sequence length="326" mass="34524">MKKLIFSTVVGVFAVASVAAASSLTQSQMDAIISMLHAFNVEESVIANVRTSLTGGGSTTPPAQWCHTFNVNLKVGDKGAEVTALQTALTNAGFGPNEGFQLDTEASGGLKGGSEFGEQTASAVTTFQEKYKSEILTPVGLAHGTGYVGPSTRKKLNQLYGCGSLLPRPYPSPVACTQEAKQCPDGSYVSRTEPKCEFAACPISNNQPTIKVLSPNGGEQWKIGSKQTITWKPYRVSISEVPPQVGRVTITLDSGIRCFTTPCPSGYILASEVRDSGFFDWTVGEDITGSSIPNGSYKVIVTHTYNTYPDSIPDSSDAPFSIVAAQ</sequence>
<name>A0A1G2H250_9BACT</name>
<dbReference type="EMBL" id="MHNZ01000014">
    <property type="protein sequence ID" value="OGZ56547.1"/>
    <property type="molecule type" value="Genomic_DNA"/>
</dbReference>
<keyword evidence="1" id="KW-0732">Signal</keyword>
<dbReference type="InterPro" id="IPR036365">
    <property type="entry name" value="PGBD-like_sf"/>
</dbReference>
<dbReference type="InterPro" id="IPR036366">
    <property type="entry name" value="PGBDSf"/>
</dbReference>
<dbReference type="Proteomes" id="UP000177954">
    <property type="component" value="Unassembled WGS sequence"/>
</dbReference>
<reference evidence="2 3" key="1">
    <citation type="journal article" date="2016" name="Nat. Commun.">
        <title>Thousands of microbial genomes shed light on interconnected biogeochemical processes in an aquifer system.</title>
        <authorList>
            <person name="Anantharaman K."/>
            <person name="Brown C.T."/>
            <person name="Hug L.A."/>
            <person name="Sharon I."/>
            <person name="Castelle C.J."/>
            <person name="Probst A.J."/>
            <person name="Thomas B.C."/>
            <person name="Singh A."/>
            <person name="Wilkins M.J."/>
            <person name="Karaoz U."/>
            <person name="Brodie E.L."/>
            <person name="Williams K.H."/>
            <person name="Hubbard S.S."/>
            <person name="Banfield J.F."/>
        </authorList>
    </citation>
    <scope>NUCLEOTIDE SEQUENCE [LARGE SCALE GENOMIC DNA]</scope>
</reference>
<dbReference type="Gene3D" id="1.10.101.10">
    <property type="entry name" value="PGBD-like superfamily/PGBD"/>
    <property type="match status" value="1"/>
</dbReference>
<evidence type="ECO:0000256" key="1">
    <source>
        <dbReference type="SAM" id="SignalP"/>
    </source>
</evidence>